<protein>
    <submittedName>
        <fullName evidence="2">Uncharacterized protein</fullName>
    </submittedName>
</protein>
<keyword evidence="3" id="KW-1185">Reference proteome</keyword>
<evidence type="ECO:0000313" key="2">
    <source>
        <dbReference type="EMBL" id="RDX47049.1"/>
    </source>
</evidence>
<feature type="region of interest" description="Disordered" evidence="1">
    <location>
        <begin position="52"/>
        <end position="93"/>
    </location>
</feature>
<proteinExistence type="predicted"/>
<evidence type="ECO:0000313" key="3">
    <source>
        <dbReference type="Proteomes" id="UP000256964"/>
    </source>
</evidence>
<evidence type="ECO:0000256" key="1">
    <source>
        <dbReference type="SAM" id="MobiDB-lite"/>
    </source>
</evidence>
<dbReference type="OrthoDB" id="2750966at2759"/>
<dbReference type="AlphaFoldDB" id="A0A371D3H6"/>
<organism evidence="2 3">
    <name type="scientific">Lentinus brumalis</name>
    <dbReference type="NCBI Taxonomy" id="2498619"/>
    <lineage>
        <taxon>Eukaryota</taxon>
        <taxon>Fungi</taxon>
        <taxon>Dikarya</taxon>
        <taxon>Basidiomycota</taxon>
        <taxon>Agaricomycotina</taxon>
        <taxon>Agaricomycetes</taxon>
        <taxon>Polyporales</taxon>
        <taxon>Polyporaceae</taxon>
        <taxon>Lentinus</taxon>
    </lineage>
</organism>
<dbReference type="EMBL" id="KZ857422">
    <property type="protein sequence ID" value="RDX47049.1"/>
    <property type="molecule type" value="Genomic_DNA"/>
</dbReference>
<reference evidence="2 3" key="1">
    <citation type="journal article" date="2018" name="Biotechnol. Biofuels">
        <title>Integrative visual omics of the white-rot fungus Polyporus brumalis exposes the biotechnological potential of its oxidative enzymes for delignifying raw plant biomass.</title>
        <authorList>
            <person name="Miyauchi S."/>
            <person name="Rancon A."/>
            <person name="Drula E."/>
            <person name="Hage H."/>
            <person name="Chaduli D."/>
            <person name="Favel A."/>
            <person name="Grisel S."/>
            <person name="Henrissat B."/>
            <person name="Herpoel-Gimbert I."/>
            <person name="Ruiz-Duenas F.J."/>
            <person name="Chevret D."/>
            <person name="Hainaut M."/>
            <person name="Lin J."/>
            <person name="Wang M."/>
            <person name="Pangilinan J."/>
            <person name="Lipzen A."/>
            <person name="Lesage-Meessen L."/>
            <person name="Navarro D."/>
            <person name="Riley R."/>
            <person name="Grigoriev I.V."/>
            <person name="Zhou S."/>
            <person name="Raouche S."/>
            <person name="Rosso M.N."/>
        </authorList>
    </citation>
    <scope>NUCLEOTIDE SEQUENCE [LARGE SCALE GENOMIC DNA]</scope>
    <source>
        <strain evidence="2 3">BRFM 1820</strain>
    </source>
</reference>
<name>A0A371D3H6_9APHY</name>
<accession>A0A371D3H6</accession>
<gene>
    <name evidence="2" type="ORF">OH76DRAFT_1419893</name>
</gene>
<feature type="compositionally biased region" description="Low complexity" evidence="1">
    <location>
        <begin position="65"/>
        <end position="80"/>
    </location>
</feature>
<dbReference type="Proteomes" id="UP000256964">
    <property type="component" value="Unassembled WGS sequence"/>
</dbReference>
<sequence>MDSPLLYHTSSPIPRETTPLFVLDDDYERVPSPELDFDNLWKDDLVQKAESRIALASPASPRPPVTSTETPAEESPAPETRLQTPMLEPPSQTPSTPFLLNDLFPFSPAESDCLADAASGSKQAPALKEPSPVKVKVTKRGIVKPGTVQPWAGIVAAPGFSATSVITTPNMTWVPKFAIAHDEITTYTDGRWGIHEYSRWPQSFSHDLFHVPCIPAKSRAAGPGPVCWRTLGKSDWKVDNDCGMLNQQLL</sequence>